<organism evidence="2 3">
    <name type="scientific">Aquirufa nivalisilvae</name>
    <dbReference type="NCBI Taxonomy" id="2516557"/>
    <lineage>
        <taxon>Bacteria</taxon>
        <taxon>Pseudomonadati</taxon>
        <taxon>Bacteroidota</taxon>
        <taxon>Cytophagia</taxon>
        <taxon>Cytophagales</taxon>
        <taxon>Flectobacillaceae</taxon>
        <taxon>Aquirufa</taxon>
    </lineage>
</organism>
<dbReference type="GO" id="GO:0046872">
    <property type="term" value="F:metal ion binding"/>
    <property type="evidence" value="ECO:0007669"/>
    <property type="project" value="InterPro"/>
</dbReference>
<dbReference type="GO" id="GO:0003824">
    <property type="term" value="F:catalytic activity"/>
    <property type="evidence" value="ECO:0007669"/>
    <property type="project" value="InterPro"/>
</dbReference>
<dbReference type="AlphaFoldDB" id="A0A2S2DTL0"/>
<evidence type="ECO:0000313" key="3">
    <source>
        <dbReference type="Proteomes" id="UP000245468"/>
    </source>
</evidence>
<keyword evidence="3" id="KW-1185">Reference proteome</keyword>
<dbReference type="InterPro" id="IPR006124">
    <property type="entry name" value="Metalloenzyme"/>
</dbReference>
<gene>
    <name evidence="2" type="ORF">HME7025_00768</name>
</gene>
<dbReference type="SUPFAM" id="SSF53649">
    <property type="entry name" value="Alkaline phosphatase-like"/>
    <property type="match status" value="1"/>
</dbReference>
<dbReference type="Pfam" id="PF01676">
    <property type="entry name" value="Metalloenzyme"/>
    <property type="match status" value="1"/>
</dbReference>
<dbReference type="EMBL" id="CP029346">
    <property type="protein sequence ID" value="AWL08639.1"/>
    <property type="molecule type" value="Genomic_DNA"/>
</dbReference>
<evidence type="ECO:0000259" key="1">
    <source>
        <dbReference type="Pfam" id="PF01676"/>
    </source>
</evidence>
<name>A0A2S2DTL0_9BACT</name>
<feature type="domain" description="Metalloenzyme" evidence="1">
    <location>
        <begin position="220"/>
        <end position="296"/>
    </location>
</feature>
<dbReference type="KEGG" id="psez:HME7025_00768"/>
<evidence type="ECO:0000313" key="2">
    <source>
        <dbReference type="EMBL" id="AWL08639.1"/>
    </source>
</evidence>
<dbReference type="InterPro" id="IPR017850">
    <property type="entry name" value="Alkaline_phosphatase_core_sf"/>
</dbReference>
<dbReference type="RefSeq" id="WP_109322375.1">
    <property type="nucleotide sequence ID" value="NZ_CP029346.1"/>
</dbReference>
<proteinExistence type="predicted"/>
<dbReference type="OrthoDB" id="9791578at2"/>
<accession>A0A2S2DTL0</accession>
<sequence>MKQIVCLVFVLFAQAEFILAQKAPENRVIVITTDGLRWQDVFKGMDTILAKKKVYHHGDSLAIFTKFWDNDLATRRKKLMPFLWGELSKKGQIHGNRALGNKVDVANPHWFSYPGYSELLTGQVDTAVNSNDYKPNPNTNFFEHVNQLPAYKNQVVAFGAWDAFDRILNEKRAGFPVINGYDVYPNLHADPQMKLISSMMSQSFRVFGDVESQDVFIHFQAMQYLKTKKPKAMYISYGETDEFAHEGAYQHYLQAVHNFDSWLKEIWDFVESDPLYKGRTTILITTDHGRGDVIKDQWKSHGKKVQDSHEIWFAMIGAHVSPLGEVKQATQVYQKDLIHLLADKLQLKFQSERKE</sequence>
<reference evidence="3" key="1">
    <citation type="submission" date="2018-05" db="EMBL/GenBank/DDBJ databases">
        <title>Pseudarcicella sp. HME7025 Genome sequencing and assembly.</title>
        <authorList>
            <person name="Kim H."/>
            <person name="Kang H."/>
            <person name="Joh K."/>
        </authorList>
    </citation>
    <scope>NUCLEOTIDE SEQUENCE [LARGE SCALE GENOMIC DNA]</scope>
    <source>
        <strain evidence="3">HME7025</strain>
    </source>
</reference>
<dbReference type="Gene3D" id="3.40.720.10">
    <property type="entry name" value="Alkaline Phosphatase, subunit A"/>
    <property type="match status" value="1"/>
</dbReference>
<protein>
    <recommendedName>
        <fullName evidence="1">Metalloenzyme domain-containing protein</fullName>
    </recommendedName>
</protein>
<dbReference type="Proteomes" id="UP000245468">
    <property type="component" value="Chromosome"/>
</dbReference>